<feature type="transmembrane region" description="Helical" evidence="6">
    <location>
        <begin position="12"/>
        <end position="28"/>
    </location>
</feature>
<evidence type="ECO:0000256" key="2">
    <source>
        <dbReference type="ARBA" id="ARBA00022475"/>
    </source>
</evidence>
<feature type="transmembrane region" description="Helical" evidence="6">
    <location>
        <begin position="172"/>
        <end position="191"/>
    </location>
</feature>
<evidence type="ECO:0000256" key="6">
    <source>
        <dbReference type="SAM" id="Phobius"/>
    </source>
</evidence>
<feature type="transmembrane region" description="Helical" evidence="6">
    <location>
        <begin position="112"/>
        <end position="129"/>
    </location>
</feature>
<dbReference type="PANTHER" id="PTHR42723:SF1">
    <property type="entry name" value="CHLOROPHYLL SYNTHASE, CHLOROPLASTIC"/>
    <property type="match status" value="1"/>
</dbReference>
<reference evidence="8" key="1">
    <citation type="journal article" date="2019" name="Int. J. Syst. Evol. Microbiol.">
        <title>The Global Catalogue of Microorganisms (GCM) 10K type strain sequencing project: providing services to taxonomists for standard genome sequencing and annotation.</title>
        <authorList>
            <consortium name="The Broad Institute Genomics Platform"/>
            <consortium name="The Broad Institute Genome Sequencing Center for Infectious Disease"/>
            <person name="Wu L."/>
            <person name="Ma J."/>
        </authorList>
    </citation>
    <scope>NUCLEOTIDE SEQUENCE [LARGE SCALE GENOMIC DNA]</scope>
    <source>
        <strain evidence="8">CCUG 64793</strain>
    </source>
</reference>
<dbReference type="NCBIfam" id="NF009512">
    <property type="entry name" value="PRK12872.1-1"/>
    <property type="match status" value="1"/>
</dbReference>
<evidence type="ECO:0000256" key="1">
    <source>
        <dbReference type="ARBA" id="ARBA00004141"/>
    </source>
</evidence>
<evidence type="ECO:0000313" key="8">
    <source>
        <dbReference type="Proteomes" id="UP001597131"/>
    </source>
</evidence>
<gene>
    <name evidence="7" type="ORF">ACFQ3Q_09910</name>
</gene>
<evidence type="ECO:0000313" key="7">
    <source>
        <dbReference type="EMBL" id="MFD1096062.1"/>
    </source>
</evidence>
<feature type="transmembrane region" description="Helical" evidence="6">
    <location>
        <begin position="40"/>
        <end position="66"/>
    </location>
</feature>
<proteinExistence type="predicted"/>
<accession>A0ABW3NU66</accession>
<dbReference type="CDD" id="cd13961">
    <property type="entry name" value="PT_UbiA_DGGGPS"/>
    <property type="match status" value="1"/>
</dbReference>
<dbReference type="Gene3D" id="1.10.357.140">
    <property type="entry name" value="UbiA prenyltransferase"/>
    <property type="match status" value="1"/>
</dbReference>
<dbReference type="RefSeq" id="WP_380745283.1">
    <property type="nucleotide sequence ID" value="NZ_JBHTLI010000001.1"/>
</dbReference>
<evidence type="ECO:0000256" key="5">
    <source>
        <dbReference type="ARBA" id="ARBA00023136"/>
    </source>
</evidence>
<protein>
    <submittedName>
        <fullName evidence="7">Geranylgeranylglycerol-phosphate geranylgeranyltransferase</fullName>
    </submittedName>
</protein>
<feature type="transmembrane region" description="Helical" evidence="6">
    <location>
        <begin position="224"/>
        <end position="244"/>
    </location>
</feature>
<keyword evidence="3 6" id="KW-0812">Transmembrane</keyword>
<dbReference type="InterPro" id="IPR050475">
    <property type="entry name" value="Prenyltransferase_related"/>
</dbReference>
<name>A0ABW3NU66_9FLAO</name>
<feature type="transmembrane region" description="Helical" evidence="6">
    <location>
        <begin position="250"/>
        <end position="269"/>
    </location>
</feature>
<keyword evidence="4 6" id="KW-1133">Transmembrane helix</keyword>
<dbReference type="InterPro" id="IPR044878">
    <property type="entry name" value="UbiA_sf"/>
</dbReference>
<dbReference type="InterPro" id="IPR000537">
    <property type="entry name" value="UbiA_prenyltransferase"/>
</dbReference>
<dbReference type="Pfam" id="PF01040">
    <property type="entry name" value="UbiA"/>
    <property type="match status" value="1"/>
</dbReference>
<keyword evidence="2" id="KW-1003">Cell membrane</keyword>
<keyword evidence="5 6" id="KW-0472">Membrane</keyword>
<feature type="transmembrane region" description="Helical" evidence="6">
    <location>
        <begin position="281"/>
        <end position="302"/>
    </location>
</feature>
<comment type="subcellular location">
    <subcellularLocation>
        <location evidence="1">Membrane</location>
        <topology evidence="1">Multi-pass membrane protein</topology>
    </subcellularLocation>
</comment>
<dbReference type="PANTHER" id="PTHR42723">
    <property type="entry name" value="CHLOROPHYLL SYNTHASE"/>
    <property type="match status" value="1"/>
</dbReference>
<organism evidence="7 8">
    <name type="scientific">Salegentibacter chungangensis</name>
    <dbReference type="NCBI Taxonomy" id="1335724"/>
    <lineage>
        <taxon>Bacteria</taxon>
        <taxon>Pseudomonadati</taxon>
        <taxon>Bacteroidota</taxon>
        <taxon>Flavobacteriia</taxon>
        <taxon>Flavobacteriales</taxon>
        <taxon>Flavobacteriaceae</taxon>
        <taxon>Salegentibacter</taxon>
    </lineage>
</organism>
<sequence>MYSFLKLIRYKNLIFIALTQLLIKYSLFNLMDADTVLSDFGYSLMIFANICLAASGYIINDIYDVASDKINKPEKMIVGKKISEKTATRFFFLLSIIGVGIGFYLANLVDKPGFTAIFVFSSALLYLYASYLQQVILAGNILISILVAGVVLLPGLIDLFPATNEFNKQNQSLIFSILLDYTLFAFLLNLLREMVKDQEDINGDYNAGITTLPIVYGVQRTNKVIFGLGLFTAGIIIYYVYSYLFENIAAVLYTLILILGPLFYFLAYIPTASRKKEFTRLSIVLKLVLFFGLISIGLHQYII</sequence>
<comment type="caution">
    <text evidence="7">The sequence shown here is derived from an EMBL/GenBank/DDBJ whole genome shotgun (WGS) entry which is preliminary data.</text>
</comment>
<keyword evidence="8" id="KW-1185">Reference proteome</keyword>
<dbReference type="Proteomes" id="UP001597131">
    <property type="component" value="Unassembled WGS sequence"/>
</dbReference>
<dbReference type="EMBL" id="JBHTLI010000001">
    <property type="protein sequence ID" value="MFD1096062.1"/>
    <property type="molecule type" value="Genomic_DNA"/>
</dbReference>
<evidence type="ECO:0000256" key="4">
    <source>
        <dbReference type="ARBA" id="ARBA00022989"/>
    </source>
</evidence>
<feature type="transmembrane region" description="Helical" evidence="6">
    <location>
        <begin position="141"/>
        <end position="160"/>
    </location>
</feature>
<feature type="transmembrane region" description="Helical" evidence="6">
    <location>
        <begin position="87"/>
        <end position="106"/>
    </location>
</feature>
<evidence type="ECO:0000256" key="3">
    <source>
        <dbReference type="ARBA" id="ARBA00022692"/>
    </source>
</evidence>